<dbReference type="PANTHER" id="PTHR37610:SF6">
    <property type="entry name" value="GAG-POLYPEPTIDE OF LTR COPIA-TYPE-RELATED"/>
    <property type="match status" value="1"/>
</dbReference>
<keyword evidence="3" id="KW-1185">Reference proteome</keyword>
<dbReference type="AlphaFoldDB" id="A0A803N9R9"/>
<name>A0A803N9R9_CHEQI</name>
<organism evidence="2 3">
    <name type="scientific">Chenopodium quinoa</name>
    <name type="common">Quinoa</name>
    <dbReference type="NCBI Taxonomy" id="63459"/>
    <lineage>
        <taxon>Eukaryota</taxon>
        <taxon>Viridiplantae</taxon>
        <taxon>Streptophyta</taxon>
        <taxon>Embryophyta</taxon>
        <taxon>Tracheophyta</taxon>
        <taxon>Spermatophyta</taxon>
        <taxon>Magnoliopsida</taxon>
        <taxon>eudicotyledons</taxon>
        <taxon>Gunneridae</taxon>
        <taxon>Pentapetalae</taxon>
        <taxon>Caryophyllales</taxon>
        <taxon>Chenopodiaceae</taxon>
        <taxon>Chenopodioideae</taxon>
        <taxon>Atripliceae</taxon>
        <taxon>Chenopodium</taxon>
    </lineage>
</organism>
<feature type="domain" description="Retrotransposon Copia-like N-terminal" evidence="1">
    <location>
        <begin position="13"/>
        <end position="55"/>
    </location>
</feature>
<accession>A0A803N9R9</accession>
<protein>
    <recommendedName>
        <fullName evidence="1">Retrotransposon Copia-like N-terminal domain-containing protein</fullName>
    </recommendedName>
</protein>
<proteinExistence type="predicted"/>
<dbReference type="EnsemblPlants" id="AUR62042703-RA">
    <property type="protein sequence ID" value="AUR62042703-RA:cds"/>
    <property type="gene ID" value="AUR62042703"/>
</dbReference>
<evidence type="ECO:0000313" key="2">
    <source>
        <dbReference type="EnsemblPlants" id="AUR62042703-RA:cds"/>
    </source>
</evidence>
<reference evidence="2" key="2">
    <citation type="submission" date="2021-03" db="UniProtKB">
        <authorList>
            <consortium name="EnsemblPlants"/>
        </authorList>
    </citation>
    <scope>IDENTIFICATION</scope>
</reference>
<dbReference type="Gramene" id="AUR62042703-RA">
    <property type="protein sequence ID" value="AUR62042703-RA:cds"/>
    <property type="gene ID" value="AUR62042703"/>
</dbReference>
<sequence length="79" mass="8842">MAADTSNILYLHPNDGSYSISVDKLTRSSDYRSWRRSMEIALSGKKKLGFINGTVLRSSYVADPVKAEHWNTCNSMVIS</sequence>
<dbReference type="InterPro" id="IPR029472">
    <property type="entry name" value="Copia-like_N"/>
</dbReference>
<reference evidence="2" key="1">
    <citation type="journal article" date="2017" name="Nature">
        <title>The genome of Chenopodium quinoa.</title>
        <authorList>
            <person name="Jarvis D.E."/>
            <person name="Ho Y.S."/>
            <person name="Lightfoot D.J."/>
            <person name="Schmoeckel S.M."/>
            <person name="Li B."/>
            <person name="Borm T.J.A."/>
            <person name="Ohyanagi H."/>
            <person name="Mineta K."/>
            <person name="Michell C.T."/>
            <person name="Saber N."/>
            <person name="Kharbatia N.M."/>
            <person name="Rupper R.R."/>
            <person name="Sharp A.R."/>
            <person name="Dally N."/>
            <person name="Boughton B.A."/>
            <person name="Woo Y.H."/>
            <person name="Gao G."/>
            <person name="Schijlen E.G.W.M."/>
            <person name="Guo X."/>
            <person name="Momin A.A."/>
            <person name="Negrao S."/>
            <person name="Al-Babili S."/>
            <person name="Gehring C."/>
            <person name="Roessner U."/>
            <person name="Jung C."/>
            <person name="Murphy K."/>
            <person name="Arold S.T."/>
            <person name="Gojobori T."/>
            <person name="van der Linden C.G."/>
            <person name="van Loo E.N."/>
            <person name="Jellen E.N."/>
            <person name="Maughan P.J."/>
            <person name="Tester M."/>
        </authorList>
    </citation>
    <scope>NUCLEOTIDE SEQUENCE [LARGE SCALE GENOMIC DNA]</scope>
    <source>
        <strain evidence="2">cv. PI 614886</strain>
    </source>
</reference>
<dbReference type="PANTHER" id="PTHR37610">
    <property type="entry name" value="CCHC-TYPE DOMAIN-CONTAINING PROTEIN"/>
    <property type="match status" value="1"/>
</dbReference>
<evidence type="ECO:0000313" key="3">
    <source>
        <dbReference type="Proteomes" id="UP000596660"/>
    </source>
</evidence>
<dbReference type="Pfam" id="PF14244">
    <property type="entry name" value="Retrotran_gag_3"/>
    <property type="match status" value="1"/>
</dbReference>
<dbReference type="Proteomes" id="UP000596660">
    <property type="component" value="Unplaced"/>
</dbReference>
<evidence type="ECO:0000259" key="1">
    <source>
        <dbReference type="Pfam" id="PF14244"/>
    </source>
</evidence>